<evidence type="ECO:0000313" key="1">
    <source>
        <dbReference type="EMBL" id="GJE55919.1"/>
    </source>
</evidence>
<evidence type="ECO:0008006" key="3">
    <source>
        <dbReference type="Google" id="ProtNLM"/>
    </source>
</evidence>
<organism evidence="1 2">
    <name type="scientific">Methylobacterium thuringiense</name>
    <dbReference type="NCBI Taxonomy" id="1003091"/>
    <lineage>
        <taxon>Bacteria</taxon>
        <taxon>Pseudomonadati</taxon>
        <taxon>Pseudomonadota</taxon>
        <taxon>Alphaproteobacteria</taxon>
        <taxon>Hyphomicrobiales</taxon>
        <taxon>Methylobacteriaceae</taxon>
        <taxon>Methylobacterium</taxon>
    </lineage>
</organism>
<dbReference type="RefSeq" id="WP_147818428.1">
    <property type="nucleotide sequence ID" value="NZ_BPRA01000010.1"/>
</dbReference>
<proteinExistence type="predicted"/>
<accession>A0ABQ4TKQ5</accession>
<protein>
    <recommendedName>
        <fullName evidence="3">GIY-YIG nuclease family protein</fullName>
    </recommendedName>
</protein>
<sequence length="154" mass="17888">MFEAVGSIMPVWRLHRVDPGFVYVIENHGLYKIGKTCKSAARLKAAKTWLPDMKLIGLKPFWGLAHHERMLHTGFAQYWYALEWFDFQEDDAAREILLSGFAAFSDDNPDCNSVNFIYWFNGDGMAEIVMAQNEMRLSLSRFRKQESRSQKIES</sequence>
<name>A0ABQ4TKQ5_9HYPH</name>
<dbReference type="Proteomes" id="UP001055101">
    <property type="component" value="Unassembled WGS sequence"/>
</dbReference>
<dbReference type="Pfam" id="PF13455">
    <property type="entry name" value="MUG113"/>
    <property type="match status" value="1"/>
</dbReference>
<reference evidence="1" key="1">
    <citation type="journal article" date="2021" name="Front. Microbiol.">
        <title>Comprehensive Comparative Genomics and Phenotyping of Methylobacterium Species.</title>
        <authorList>
            <person name="Alessa O."/>
            <person name="Ogura Y."/>
            <person name="Fujitani Y."/>
            <person name="Takami H."/>
            <person name="Hayashi T."/>
            <person name="Sahin N."/>
            <person name="Tani A."/>
        </authorList>
    </citation>
    <scope>NUCLEOTIDE SEQUENCE</scope>
    <source>
        <strain evidence="1">DSM 23674</strain>
    </source>
</reference>
<gene>
    <name evidence="1" type="ORF">EKPJFOCH_2416</name>
</gene>
<reference evidence="1" key="2">
    <citation type="submission" date="2021-08" db="EMBL/GenBank/DDBJ databases">
        <authorList>
            <person name="Tani A."/>
            <person name="Ola A."/>
            <person name="Ogura Y."/>
            <person name="Katsura K."/>
            <person name="Hayashi T."/>
        </authorList>
    </citation>
    <scope>NUCLEOTIDE SEQUENCE</scope>
    <source>
        <strain evidence="1">DSM 23674</strain>
    </source>
</reference>
<dbReference type="EMBL" id="BPRA01000010">
    <property type="protein sequence ID" value="GJE55919.1"/>
    <property type="molecule type" value="Genomic_DNA"/>
</dbReference>
<evidence type="ECO:0000313" key="2">
    <source>
        <dbReference type="Proteomes" id="UP001055101"/>
    </source>
</evidence>
<comment type="caution">
    <text evidence="1">The sequence shown here is derived from an EMBL/GenBank/DDBJ whole genome shotgun (WGS) entry which is preliminary data.</text>
</comment>
<keyword evidence="2" id="KW-1185">Reference proteome</keyword>